<dbReference type="Gene3D" id="2.60.40.1090">
    <property type="entry name" value="Fimbrial-type adhesion domain"/>
    <property type="match status" value="1"/>
</dbReference>
<dbReference type="PANTHER" id="PTHR33420">
    <property type="entry name" value="FIMBRIAL SUBUNIT ELFA-RELATED"/>
    <property type="match status" value="1"/>
</dbReference>
<comment type="subcellular location">
    <subcellularLocation>
        <location evidence="1">Fimbrium</location>
    </subcellularLocation>
</comment>
<proteinExistence type="inferred from homology"/>
<evidence type="ECO:0000256" key="1">
    <source>
        <dbReference type="ARBA" id="ARBA00004561"/>
    </source>
</evidence>
<name>A0ABV7RRC1_9GAMM</name>
<sequence length="176" mass="17805">MKKLLLVAAIAALAPMPAMAIDGTITVNGQVTTATCKIGGAASPAAIAVTLPTVSTTALNTLGATAGNKLFTIALTECGTSLTRAITYFEHGPNIDTGTGFLKNTAAGGAGNVQVRLLNGDMSPIKLHLASGAQESSEATITSGAANLNYYAQYYALGQATAGTVSTSVQFTMQYQ</sequence>
<dbReference type="InterPro" id="IPR008966">
    <property type="entry name" value="Adhesion_dom_sf"/>
</dbReference>
<dbReference type="Pfam" id="PF16970">
    <property type="entry name" value="FimA"/>
    <property type="match status" value="1"/>
</dbReference>
<comment type="caution">
    <text evidence="6">The sequence shown here is derived from an EMBL/GenBank/DDBJ whole genome shotgun (WGS) entry which is preliminary data.</text>
</comment>
<dbReference type="Proteomes" id="UP001595740">
    <property type="component" value="Unassembled WGS sequence"/>
</dbReference>
<dbReference type="SUPFAM" id="SSF49401">
    <property type="entry name" value="Bacterial adhesins"/>
    <property type="match status" value="1"/>
</dbReference>
<evidence type="ECO:0000256" key="2">
    <source>
        <dbReference type="ARBA" id="ARBA00006671"/>
    </source>
</evidence>
<dbReference type="InterPro" id="IPR039458">
    <property type="entry name" value="FimA-like"/>
</dbReference>
<evidence type="ECO:0000313" key="7">
    <source>
        <dbReference type="Proteomes" id="UP001595740"/>
    </source>
</evidence>
<dbReference type="PANTHER" id="PTHR33420:SF3">
    <property type="entry name" value="FIMBRIAL SUBUNIT ELFA"/>
    <property type="match status" value="1"/>
</dbReference>
<keyword evidence="4" id="KW-0281">Fimbrium</keyword>
<accession>A0ABV7RRC1</accession>
<organism evidence="6 7">
    <name type="scientific">Lysobacter cavernae</name>
    <dbReference type="NCBI Taxonomy" id="1685901"/>
    <lineage>
        <taxon>Bacteria</taxon>
        <taxon>Pseudomonadati</taxon>
        <taxon>Pseudomonadota</taxon>
        <taxon>Gammaproteobacteria</taxon>
        <taxon>Lysobacterales</taxon>
        <taxon>Lysobacteraceae</taxon>
        <taxon>Lysobacter</taxon>
    </lineage>
</organism>
<gene>
    <name evidence="6" type="ORF">ACFOLC_06940</name>
</gene>
<evidence type="ECO:0000313" key="6">
    <source>
        <dbReference type="EMBL" id="MFC3550753.1"/>
    </source>
</evidence>
<comment type="similarity">
    <text evidence="2">Belongs to the fimbrial protein family.</text>
</comment>
<evidence type="ECO:0000256" key="5">
    <source>
        <dbReference type="SAM" id="SignalP"/>
    </source>
</evidence>
<evidence type="ECO:0000256" key="4">
    <source>
        <dbReference type="ARBA" id="ARBA00023263"/>
    </source>
</evidence>
<keyword evidence="7" id="KW-1185">Reference proteome</keyword>
<keyword evidence="3 5" id="KW-0732">Signal</keyword>
<dbReference type="EMBL" id="JBHRXK010000002">
    <property type="protein sequence ID" value="MFC3550753.1"/>
    <property type="molecule type" value="Genomic_DNA"/>
</dbReference>
<protein>
    <submittedName>
        <fullName evidence="6">Fimbrial protein</fullName>
    </submittedName>
</protein>
<dbReference type="InterPro" id="IPR036937">
    <property type="entry name" value="Adhesion_dom_fimbrial_sf"/>
</dbReference>
<feature type="chain" id="PRO_5045691390" evidence="5">
    <location>
        <begin position="21"/>
        <end position="176"/>
    </location>
</feature>
<reference evidence="7" key="1">
    <citation type="journal article" date="2019" name="Int. J. Syst. Evol. Microbiol.">
        <title>The Global Catalogue of Microorganisms (GCM) 10K type strain sequencing project: providing services to taxonomists for standard genome sequencing and annotation.</title>
        <authorList>
            <consortium name="The Broad Institute Genomics Platform"/>
            <consortium name="The Broad Institute Genome Sequencing Center for Infectious Disease"/>
            <person name="Wu L."/>
            <person name="Ma J."/>
        </authorList>
    </citation>
    <scope>NUCLEOTIDE SEQUENCE [LARGE SCALE GENOMIC DNA]</scope>
    <source>
        <strain evidence="7">KCTC 42875</strain>
    </source>
</reference>
<dbReference type="InterPro" id="IPR050263">
    <property type="entry name" value="Bact_Fimbrial_Adh_Pro"/>
</dbReference>
<feature type="signal peptide" evidence="5">
    <location>
        <begin position="1"/>
        <end position="20"/>
    </location>
</feature>
<dbReference type="RefSeq" id="WP_386758487.1">
    <property type="nucleotide sequence ID" value="NZ_JBHRXK010000002.1"/>
</dbReference>
<evidence type="ECO:0000256" key="3">
    <source>
        <dbReference type="ARBA" id="ARBA00022729"/>
    </source>
</evidence>